<keyword evidence="2" id="KW-1185">Reference proteome</keyword>
<gene>
    <name evidence="1" type="ORF">BDK51DRAFT_36988</name>
</gene>
<evidence type="ECO:0000313" key="1">
    <source>
        <dbReference type="EMBL" id="RKO88885.1"/>
    </source>
</evidence>
<dbReference type="Proteomes" id="UP000269721">
    <property type="component" value="Unassembled WGS sequence"/>
</dbReference>
<organism evidence="1 2">
    <name type="scientific">Blyttiomyces helicus</name>
    <dbReference type="NCBI Taxonomy" id="388810"/>
    <lineage>
        <taxon>Eukaryota</taxon>
        <taxon>Fungi</taxon>
        <taxon>Fungi incertae sedis</taxon>
        <taxon>Chytridiomycota</taxon>
        <taxon>Chytridiomycota incertae sedis</taxon>
        <taxon>Chytridiomycetes</taxon>
        <taxon>Chytridiomycetes incertae sedis</taxon>
        <taxon>Blyttiomyces</taxon>
    </lineage>
</organism>
<evidence type="ECO:0000313" key="2">
    <source>
        <dbReference type="Proteomes" id="UP000269721"/>
    </source>
</evidence>
<proteinExistence type="predicted"/>
<reference evidence="2" key="1">
    <citation type="journal article" date="2018" name="Nat. Microbiol.">
        <title>Leveraging single-cell genomics to expand the fungal tree of life.</title>
        <authorList>
            <person name="Ahrendt S.R."/>
            <person name="Quandt C.A."/>
            <person name="Ciobanu D."/>
            <person name="Clum A."/>
            <person name="Salamov A."/>
            <person name="Andreopoulos B."/>
            <person name="Cheng J.F."/>
            <person name="Woyke T."/>
            <person name="Pelin A."/>
            <person name="Henrissat B."/>
            <person name="Reynolds N.K."/>
            <person name="Benny G.L."/>
            <person name="Smith M.E."/>
            <person name="James T.Y."/>
            <person name="Grigoriev I.V."/>
        </authorList>
    </citation>
    <scope>NUCLEOTIDE SEQUENCE [LARGE SCALE GENOMIC DNA]</scope>
</reference>
<dbReference type="EMBL" id="KZ996420">
    <property type="protein sequence ID" value="RKO88885.1"/>
    <property type="molecule type" value="Genomic_DNA"/>
</dbReference>
<accession>A0A4P9WBB4</accession>
<protein>
    <submittedName>
        <fullName evidence="1">Uncharacterized protein</fullName>
    </submittedName>
</protein>
<dbReference type="AlphaFoldDB" id="A0A4P9WBB4"/>
<sequence length="243" mass="26498">MAPSASMIGSPRQRGPMYKIFVGCRGLQSIPATASQSARARSSTMSTKIIDRNDARYESKALALEPYLGKNVCEEKKDICPKDVGFQANKNLCACVATWFQAKSGAFGFYGSIINEIDRPGNESMALILALGEVTCKPHKNFVENCCPPLPTTPPRRILLRVFCYVTVMSPRTTFSPPSLIYRFAADQSAFSKDHIDAYGFMSHDDLHETVTLIPPSPTSSISPLRAMPPTPSFSRVIGGPGL</sequence>
<name>A0A4P9WBB4_9FUNG</name>